<proteinExistence type="predicted"/>
<protein>
    <submittedName>
        <fullName evidence="1">Uncharacterized protein</fullName>
    </submittedName>
</protein>
<name>A0A0R2QB28_9ACTN</name>
<evidence type="ECO:0000313" key="1">
    <source>
        <dbReference type="EMBL" id="KRO46336.1"/>
    </source>
</evidence>
<comment type="caution">
    <text evidence="1">The sequence shown here is derived from an EMBL/GenBank/DDBJ whole genome shotgun (WGS) entry which is preliminary data.</text>
</comment>
<dbReference type="EMBL" id="LIBJ01000311">
    <property type="protein sequence ID" value="KRO46336.1"/>
    <property type="molecule type" value="Genomic_DNA"/>
</dbReference>
<reference evidence="1 2" key="1">
    <citation type="submission" date="2015-10" db="EMBL/GenBank/DDBJ databases">
        <title>Metagenome-Assembled Genomes uncover a global brackish microbiome.</title>
        <authorList>
            <person name="Hugerth L.W."/>
            <person name="Larsson J."/>
            <person name="Alneberg J."/>
            <person name="Lindh M.V."/>
            <person name="Legrand C."/>
            <person name="Pinhassi J."/>
            <person name="Andersson A.F."/>
        </authorList>
    </citation>
    <scope>NUCLEOTIDE SEQUENCE [LARGE SCALE GENOMIC DNA]</scope>
    <source>
        <strain evidence="1">BACL6 MAG-120924-bin43</strain>
    </source>
</reference>
<evidence type="ECO:0000313" key="2">
    <source>
        <dbReference type="Proteomes" id="UP000051017"/>
    </source>
</evidence>
<organism evidence="1 2">
    <name type="scientific">Acidimicrobiia bacterium BACL6 MAG-120924-bin43</name>
    <dbReference type="NCBI Taxonomy" id="1655583"/>
    <lineage>
        <taxon>Bacteria</taxon>
        <taxon>Bacillati</taxon>
        <taxon>Actinomycetota</taxon>
        <taxon>Acidimicrobiia</taxon>
        <taxon>acIV cluster</taxon>
    </lineage>
</organism>
<dbReference type="AlphaFoldDB" id="A0A0R2QB28"/>
<accession>A0A0R2QB28</accession>
<sequence>MSKNASADGAANTESTKAELAAIADTLDRCRERLASLGASRLMAIRDPKNADAGDDLLTAIYEAERGLNTALRLVQRAARQGR</sequence>
<gene>
    <name evidence="1" type="ORF">ABR75_08850</name>
</gene>
<dbReference type="Proteomes" id="UP000051017">
    <property type="component" value="Unassembled WGS sequence"/>
</dbReference>